<keyword evidence="1" id="KW-1133">Transmembrane helix</keyword>
<dbReference type="EMBL" id="CP031225">
    <property type="protein sequence ID" value="AXH56427.1"/>
    <property type="molecule type" value="Genomic_DNA"/>
</dbReference>
<dbReference type="EMBL" id="CP031225">
    <property type="protein sequence ID" value="AXH56436.1"/>
    <property type="molecule type" value="Genomic_DNA"/>
</dbReference>
<evidence type="ECO:0000313" key="2">
    <source>
        <dbReference type="EMBL" id="AXH56427.1"/>
    </source>
</evidence>
<protein>
    <submittedName>
        <fullName evidence="2">Uncharacterized protein</fullName>
    </submittedName>
</protein>
<feature type="transmembrane region" description="Helical" evidence="1">
    <location>
        <begin position="78"/>
        <end position="94"/>
    </location>
</feature>
<sequence length="95" mass="10394">MFLLLVIKTVFRHISVVALLLTLMVVLVIPELLSPQLVILALMEPNILSLLVSVNPLLRSASMLRALFQSHTLGINLAIPRMLLISGVVALLFLA</sequence>
<gene>
    <name evidence="2" type="ORF">PLA107_014755</name>
    <name evidence="3" type="ORF">PLA107_014810</name>
</gene>
<evidence type="ECO:0000313" key="3">
    <source>
        <dbReference type="EMBL" id="AXH56436.1"/>
    </source>
</evidence>
<dbReference type="Proteomes" id="UP000006426">
    <property type="component" value="Chromosome"/>
</dbReference>
<keyword evidence="1" id="KW-0812">Transmembrane</keyword>
<keyword evidence="1" id="KW-0472">Membrane</keyword>
<feature type="transmembrane region" description="Helical" evidence="1">
    <location>
        <begin position="37"/>
        <end position="58"/>
    </location>
</feature>
<proteinExistence type="predicted"/>
<organism evidence="2 4">
    <name type="scientific">Pseudomonas amygdali pv. lachrymans str. M301315</name>
    <dbReference type="NCBI Taxonomy" id="629260"/>
    <lineage>
        <taxon>Bacteria</taxon>
        <taxon>Pseudomonadati</taxon>
        <taxon>Pseudomonadota</taxon>
        <taxon>Gammaproteobacteria</taxon>
        <taxon>Pseudomonadales</taxon>
        <taxon>Pseudomonadaceae</taxon>
        <taxon>Pseudomonas</taxon>
        <taxon>Pseudomonas amygdali</taxon>
    </lineage>
</organism>
<accession>A0AAD0PSN4</accession>
<feature type="transmembrane region" description="Helical" evidence="1">
    <location>
        <begin position="12"/>
        <end position="30"/>
    </location>
</feature>
<dbReference type="AlphaFoldDB" id="A0AAD0PSN4"/>
<reference evidence="2 4" key="1">
    <citation type="journal article" date="2011" name="PLoS Pathog.">
        <title>Dynamic evolution of pathogenicity revealed by sequencing and comparative genomics of 19 Pseudomonas syringae isolates.</title>
        <authorList>
            <person name="Baltrus D.A."/>
            <person name="Nishimura M.T."/>
            <person name="Romanchuk A."/>
            <person name="Chang J.H."/>
            <person name="Mukhtar M.S."/>
            <person name="Cherkis K."/>
            <person name="Roach J."/>
            <person name="Grant S.R."/>
            <person name="Jones C.D."/>
            <person name="Dangl J.L."/>
        </authorList>
    </citation>
    <scope>NUCLEOTIDE SEQUENCE [LARGE SCALE GENOMIC DNA]</scope>
    <source>
        <strain evidence="2 4">M301315</strain>
    </source>
</reference>
<reference evidence="2" key="2">
    <citation type="submission" date="2018-07" db="EMBL/GenBank/DDBJ databases">
        <title>Complete genome sequence of P. amygdali pv. lachrymans 107.</title>
        <authorList>
            <person name="Baltrus D.A."/>
            <person name="Smith B.A."/>
        </authorList>
    </citation>
    <scope>NUCLEOTIDE SEQUENCE</scope>
    <source>
        <strain evidence="2">M301315</strain>
    </source>
</reference>
<name>A0AAD0PSN4_PSEAV</name>
<evidence type="ECO:0000256" key="1">
    <source>
        <dbReference type="SAM" id="Phobius"/>
    </source>
</evidence>
<evidence type="ECO:0000313" key="4">
    <source>
        <dbReference type="Proteomes" id="UP000006426"/>
    </source>
</evidence>